<feature type="compositionally biased region" description="Basic and acidic residues" evidence="1">
    <location>
        <begin position="61"/>
        <end position="70"/>
    </location>
</feature>
<protein>
    <submittedName>
        <fullName evidence="2">Uncharacterized protein</fullName>
    </submittedName>
</protein>
<sequence length="153" mass="17079">MPKKVKPTGTKLWRRKRKTKKQHIPEQIELHTDINTTDDDAKSHTSKKYKKGRHGHGSPPDARDRRRTDEWVDGAASPGQTLPVLDTDRVENCVPMPPVGVVNDCHGRVLKLQFEVDGAVCDKLGVTVFEVLEGALLEELGLKEDKGLEPGEK</sequence>
<keyword evidence="3" id="KW-1185">Reference proteome</keyword>
<gene>
    <name evidence="2" type="ORF">GALMADRAFT_276750</name>
</gene>
<feature type="compositionally biased region" description="Basic residues" evidence="1">
    <location>
        <begin position="1"/>
        <end position="22"/>
    </location>
</feature>
<dbReference type="Proteomes" id="UP000027222">
    <property type="component" value="Unassembled WGS sequence"/>
</dbReference>
<dbReference type="EMBL" id="KL142370">
    <property type="protein sequence ID" value="KDR82196.1"/>
    <property type="molecule type" value="Genomic_DNA"/>
</dbReference>
<feature type="compositionally biased region" description="Basic residues" evidence="1">
    <location>
        <begin position="44"/>
        <end position="56"/>
    </location>
</feature>
<accession>A0A067TGA9</accession>
<organism evidence="2 3">
    <name type="scientific">Galerina marginata (strain CBS 339.88)</name>
    <dbReference type="NCBI Taxonomy" id="685588"/>
    <lineage>
        <taxon>Eukaryota</taxon>
        <taxon>Fungi</taxon>
        <taxon>Dikarya</taxon>
        <taxon>Basidiomycota</taxon>
        <taxon>Agaricomycotina</taxon>
        <taxon>Agaricomycetes</taxon>
        <taxon>Agaricomycetidae</taxon>
        <taxon>Agaricales</taxon>
        <taxon>Agaricineae</taxon>
        <taxon>Strophariaceae</taxon>
        <taxon>Galerina</taxon>
    </lineage>
</organism>
<evidence type="ECO:0000313" key="3">
    <source>
        <dbReference type="Proteomes" id="UP000027222"/>
    </source>
</evidence>
<reference evidence="3" key="1">
    <citation type="journal article" date="2014" name="Proc. Natl. Acad. Sci. U.S.A.">
        <title>Extensive sampling of basidiomycete genomes demonstrates inadequacy of the white-rot/brown-rot paradigm for wood decay fungi.</title>
        <authorList>
            <person name="Riley R."/>
            <person name="Salamov A.A."/>
            <person name="Brown D.W."/>
            <person name="Nagy L.G."/>
            <person name="Floudas D."/>
            <person name="Held B.W."/>
            <person name="Levasseur A."/>
            <person name="Lombard V."/>
            <person name="Morin E."/>
            <person name="Otillar R."/>
            <person name="Lindquist E.A."/>
            <person name="Sun H."/>
            <person name="LaButti K.M."/>
            <person name="Schmutz J."/>
            <person name="Jabbour D."/>
            <person name="Luo H."/>
            <person name="Baker S.E."/>
            <person name="Pisabarro A.G."/>
            <person name="Walton J.D."/>
            <person name="Blanchette R.A."/>
            <person name="Henrissat B."/>
            <person name="Martin F."/>
            <person name="Cullen D."/>
            <person name="Hibbett D.S."/>
            <person name="Grigoriev I.V."/>
        </authorList>
    </citation>
    <scope>NUCLEOTIDE SEQUENCE [LARGE SCALE GENOMIC DNA]</scope>
    <source>
        <strain evidence="3">CBS 339.88</strain>
    </source>
</reference>
<feature type="region of interest" description="Disordered" evidence="1">
    <location>
        <begin position="1"/>
        <end position="83"/>
    </location>
</feature>
<evidence type="ECO:0000313" key="2">
    <source>
        <dbReference type="EMBL" id="KDR82196.1"/>
    </source>
</evidence>
<dbReference type="HOGENOM" id="CLU_1713403_0_0_1"/>
<feature type="compositionally biased region" description="Basic and acidic residues" evidence="1">
    <location>
        <begin position="23"/>
        <end position="32"/>
    </location>
</feature>
<dbReference type="AlphaFoldDB" id="A0A067TGA9"/>
<proteinExistence type="predicted"/>
<name>A0A067TGA9_GALM3</name>
<evidence type="ECO:0000256" key="1">
    <source>
        <dbReference type="SAM" id="MobiDB-lite"/>
    </source>
</evidence>